<dbReference type="PATRIC" id="fig|913848.6.peg.1365"/>
<sequence length="83" mass="9649">MYGGLNLVISLLFSWIAKTIIHEKYPDKNDMRKVYNVIYGDSYLESGLLYLGIMVLGYFWPRVVLVRYIIMPIHSFISDSARA</sequence>
<organism evidence="2 3">
    <name type="scientific">Loigolactobacillus coryniformis subsp. coryniformis KCTC 3167 = DSM 20001</name>
    <dbReference type="NCBI Taxonomy" id="913848"/>
    <lineage>
        <taxon>Bacteria</taxon>
        <taxon>Bacillati</taxon>
        <taxon>Bacillota</taxon>
        <taxon>Bacilli</taxon>
        <taxon>Lactobacillales</taxon>
        <taxon>Lactobacillaceae</taxon>
        <taxon>Loigolactobacillus</taxon>
    </lineage>
</organism>
<gene>
    <name evidence="2" type="ORF">FD22_GL001328</name>
</gene>
<keyword evidence="1" id="KW-0472">Membrane</keyword>
<keyword evidence="1" id="KW-0812">Transmembrane</keyword>
<evidence type="ECO:0000313" key="3">
    <source>
        <dbReference type="Proteomes" id="UP000051181"/>
    </source>
</evidence>
<feature type="transmembrane region" description="Helical" evidence="1">
    <location>
        <begin position="43"/>
        <end position="61"/>
    </location>
</feature>
<dbReference type="Proteomes" id="UP000051181">
    <property type="component" value="Unassembled WGS sequence"/>
</dbReference>
<name>A0A0R1F3E1_9LACO</name>
<reference evidence="2 3" key="1">
    <citation type="journal article" date="2015" name="Genome Announc.">
        <title>Expanding the biotechnology potential of lactobacilli through comparative genomics of 213 strains and associated genera.</title>
        <authorList>
            <person name="Sun Z."/>
            <person name="Harris H.M."/>
            <person name="McCann A."/>
            <person name="Guo C."/>
            <person name="Argimon S."/>
            <person name="Zhang W."/>
            <person name="Yang X."/>
            <person name="Jeffery I.B."/>
            <person name="Cooney J.C."/>
            <person name="Kagawa T.F."/>
            <person name="Liu W."/>
            <person name="Song Y."/>
            <person name="Salvetti E."/>
            <person name="Wrobel A."/>
            <person name="Rasinkangas P."/>
            <person name="Parkhill J."/>
            <person name="Rea M.C."/>
            <person name="O'Sullivan O."/>
            <person name="Ritari J."/>
            <person name="Douillard F.P."/>
            <person name="Paul Ross R."/>
            <person name="Yang R."/>
            <person name="Briner A.E."/>
            <person name="Felis G.E."/>
            <person name="de Vos W.M."/>
            <person name="Barrangou R."/>
            <person name="Klaenhammer T.R."/>
            <person name="Caufield P.W."/>
            <person name="Cui Y."/>
            <person name="Zhang H."/>
            <person name="O'Toole P.W."/>
        </authorList>
    </citation>
    <scope>NUCLEOTIDE SEQUENCE [LARGE SCALE GENOMIC DNA]</scope>
    <source>
        <strain evidence="2 3">DSM 20001</strain>
    </source>
</reference>
<proteinExistence type="predicted"/>
<protein>
    <submittedName>
        <fullName evidence="2">Integral membrane protein</fullName>
    </submittedName>
</protein>
<dbReference type="AlphaFoldDB" id="A0A0R1F3E1"/>
<keyword evidence="1" id="KW-1133">Transmembrane helix</keyword>
<dbReference type="EMBL" id="AZCN01000034">
    <property type="protein sequence ID" value="KRK16294.1"/>
    <property type="molecule type" value="Genomic_DNA"/>
</dbReference>
<evidence type="ECO:0000256" key="1">
    <source>
        <dbReference type="SAM" id="Phobius"/>
    </source>
</evidence>
<evidence type="ECO:0000313" key="2">
    <source>
        <dbReference type="EMBL" id="KRK16294.1"/>
    </source>
</evidence>
<comment type="caution">
    <text evidence="2">The sequence shown here is derived from an EMBL/GenBank/DDBJ whole genome shotgun (WGS) entry which is preliminary data.</text>
</comment>
<accession>A0A0R1F3E1</accession>